<reference evidence="1 2" key="1">
    <citation type="submission" date="2018-11" db="EMBL/GenBank/DDBJ databases">
        <authorList>
            <person name="Teng T."/>
        </authorList>
    </citation>
    <scope>NUCLEOTIDE SEQUENCE [LARGE SCALE GENOMIC DNA]</scope>
</reference>
<dbReference type="Proteomes" id="UP000289163">
    <property type="component" value="Segment"/>
</dbReference>
<gene>
    <name evidence="1" type="ORF">Henu5_gp74</name>
</gene>
<keyword evidence="2" id="KW-1185">Reference proteome</keyword>
<protein>
    <submittedName>
        <fullName evidence="1">Uncharacterized protein</fullName>
    </submittedName>
</protein>
<name>A0A410T803_9CAUD</name>
<dbReference type="EMBL" id="MK224498">
    <property type="protein sequence ID" value="QAU05104.1"/>
    <property type="molecule type" value="Genomic_DNA"/>
</dbReference>
<organism evidence="1 2">
    <name type="scientific">Pseudomonas phage Henu5</name>
    <dbReference type="NCBI Taxonomy" id="2499902"/>
    <lineage>
        <taxon>Viruses</taxon>
        <taxon>Duplodnaviria</taxon>
        <taxon>Heunggongvirae</taxon>
        <taxon>Uroviricota</taxon>
        <taxon>Caudoviricetes</taxon>
        <taxon>Vandenendeviridae</taxon>
        <taxon>Skurskavirinae</taxon>
        <taxon>Pakpunavirus</taxon>
        <taxon>Pakpunavirus Henu5</taxon>
    </lineage>
</organism>
<accession>A0A410T803</accession>
<proteinExistence type="predicted"/>
<evidence type="ECO:0000313" key="2">
    <source>
        <dbReference type="Proteomes" id="UP000289163"/>
    </source>
</evidence>
<sequence>MIWNPSVIGLRTACKEARMLAKYYFTTFCEQGRPENKGHRLFKFKIWEKGYWSPFAALDLMYDKIRADAEGLNIRYTSVERFK</sequence>
<evidence type="ECO:0000313" key="1">
    <source>
        <dbReference type="EMBL" id="QAU05104.1"/>
    </source>
</evidence>